<protein>
    <submittedName>
        <fullName evidence="1">Sulfur carrier protein ThiS</fullName>
    </submittedName>
</protein>
<evidence type="ECO:0000313" key="2">
    <source>
        <dbReference type="Proteomes" id="UP000523795"/>
    </source>
</evidence>
<dbReference type="Pfam" id="PF02597">
    <property type="entry name" value="ThiS"/>
    <property type="match status" value="1"/>
</dbReference>
<organism evidence="1 2">
    <name type="scientific">Arthrobacter deserti</name>
    <dbReference type="NCBI Taxonomy" id="1742687"/>
    <lineage>
        <taxon>Bacteria</taxon>
        <taxon>Bacillati</taxon>
        <taxon>Actinomycetota</taxon>
        <taxon>Actinomycetes</taxon>
        <taxon>Micrococcales</taxon>
        <taxon>Micrococcaceae</taxon>
        <taxon>Arthrobacter</taxon>
    </lineage>
</organism>
<proteinExistence type="predicted"/>
<reference evidence="1 2" key="1">
    <citation type="submission" date="2020-04" db="EMBL/GenBank/DDBJ databases">
        <authorList>
            <person name="Liu S."/>
        </authorList>
    </citation>
    <scope>NUCLEOTIDE SEQUENCE [LARGE SCALE GENOMIC DNA]</scope>
    <source>
        <strain evidence="1 2">CGMCC 1.15091</strain>
    </source>
</reference>
<dbReference type="PANTHER" id="PTHR34472">
    <property type="entry name" value="SULFUR CARRIER PROTEIN THIS"/>
    <property type="match status" value="1"/>
</dbReference>
<dbReference type="EMBL" id="JAAZSR010000134">
    <property type="protein sequence ID" value="NKX50841.1"/>
    <property type="molecule type" value="Genomic_DNA"/>
</dbReference>
<dbReference type="NCBIfam" id="TIGR01683">
    <property type="entry name" value="thiS"/>
    <property type="match status" value="1"/>
</dbReference>
<evidence type="ECO:0000313" key="1">
    <source>
        <dbReference type="EMBL" id="NKX50841.1"/>
    </source>
</evidence>
<dbReference type="InterPro" id="IPR012675">
    <property type="entry name" value="Beta-grasp_dom_sf"/>
</dbReference>
<dbReference type="Proteomes" id="UP000523795">
    <property type="component" value="Unassembled WGS sequence"/>
</dbReference>
<keyword evidence="2" id="KW-1185">Reference proteome</keyword>
<dbReference type="InterPro" id="IPR016155">
    <property type="entry name" value="Mopterin_synth/thiamin_S_b"/>
</dbReference>
<comment type="caution">
    <text evidence="1">The sequence shown here is derived from an EMBL/GenBank/DDBJ whole genome shotgun (WGS) entry which is preliminary data.</text>
</comment>
<accession>A0ABX1JQ44</accession>
<dbReference type="PANTHER" id="PTHR34472:SF1">
    <property type="entry name" value="SULFUR CARRIER PROTEIN THIS"/>
    <property type="match status" value="1"/>
</dbReference>
<dbReference type="InterPro" id="IPR003749">
    <property type="entry name" value="ThiS/MoaD-like"/>
</dbReference>
<dbReference type="CDD" id="cd00565">
    <property type="entry name" value="Ubl_ThiS"/>
    <property type="match status" value="1"/>
</dbReference>
<dbReference type="Gene3D" id="3.10.20.30">
    <property type="match status" value="1"/>
</dbReference>
<sequence length="79" mass="8150">MTAINLNGSRRPIAAGQTLTDLVGEVTGQRIGADGHPVDGARLGVAVARNAEVVPRRYWSATVLADGDNVEIINAVQGG</sequence>
<dbReference type="SUPFAM" id="SSF54285">
    <property type="entry name" value="MoaD/ThiS"/>
    <property type="match status" value="1"/>
</dbReference>
<dbReference type="InterPro" id="IPR010035">
    <property type="entry name" value="Thi_S"/>
</dbReference>
<name>A0ABX1JQ44_9MICC</name>
<gene>
    <name evidence="1" type="primary">thiS</name>
    <name evidence="1" type="ORF">HER39_09735</name>
</gene>